<dbReference type="SUPFAM" id="SSF50729">
    <property type="entry name" value="PH domain-like"/>
    <property type="match status" value="1"/>
</dbReference>
<proteinExistence type="inferred from homology"/>
<dbReference type="RefSeq" id="XP_041420732.1">
    <property type="nucleotide sequence ID" value="XM_041564798.1"/>
</dbReference>
<dbReference type="Gene3D" id="1.20.58.60">
    <property type="match status" value="1"/>
</dbReference>
<dbReference type="CDD" id="cd01227">
    <property type="entry name" value="PH_Dbs"/>
    <property type="match status" value="1"/>
</dbReference>
<evidence type="ECO:0000313" key="8">
    <source>
        <dbReference type="Proteomes" id="UP000186698"/>
    </source>
</evidence>
<keyword evidence="1" id="KW-0597">Phosphoprotein</keyword>
<evidence type="ECO:0000259" key="6">
    <source>
        <dbReference type="PROSITE" id="PS50010"/>
    </source>
</evidence>
<evidence type="ECO:0000256" key="3">
    <source>
        <dbReference type="ARBA" id="ARBA00049987"/>
    </source>
</evidence>
<dbReference type="GO" id="GO:0005737">
    <property type="term" value="C:cytoplasm"/>
    <property type="evidence" value="ECO:0007669"/>
    <property type="project" value="TreeGrafter"/>
</dbReference>
<dbReference type="Proteomes" id="UP000186698">
    <property type="component" value="Chromosome 5S"/>
</dbReference>
<feature type="compositionally biased region" description="Polar residues" evidence="4">
    <location>
        <begin position="569"/>
        <end position="583"/>
    </location>
</feature>
<dbReference type="Pfam" id="PF22697">
    <property type="entry name" value="SOS1_NGEF_PH"/>
    <property type="match status" value="1"/>
</dbReference>
<keyword evidence="8" id="KW-1185">Reference proteome</keyword>
<sequence length="1195" mass="135614">MENWCSRCGQQIPRNVKLSSLVQISELEMASYHYFLGRCLNLEYAAKKYEIMQQEIRPLLAVDIIEQLHKQFASLTGGRGNDGAPIITFPENPGFTEIPDDDFLNVVTYLTSIPSLEAASIGFIIVIDRRKDKWSSVKASLTRIAGAFPGNLQLVFILRPSRFIQRTISDIGMKLYRDDFKMKVPIVMINSVSDLHGYIDKSQLTTELGGTLEYSHSQWIHHRTAIESFAQIVKTTAQNLQTFGTSLAETELPNDVLCTEELLQLHTEQQINLKSDLNLAMQQGDTLLSCIKEPVSKDPSYKLNPDEVENMATVERLLAQLDETEKAFGHFWSRHQLKLEQCLQMRHFEHDFRELKLTLDGLMEIQAAFADIGDSVSRVEYLLKELKKLEEKGQGMLEKAQLHALHGDQLIQNNHYAVDSIRPKCIELRRICDDFTNETKKKYDILAKSLELHQQLDKANKWCEDGIYLLASQAVDKCQSQEGAESALRDIEMFIESSRGHHLSNPADFYNKYDAILTLEIKENVEKVLQKVSDVQEMFNKRQASLKKLAAKQTRPIQSVAPHPESSPKRSSPKTARPTSLATTRRAAEVPCVPPKSLSEADLSRKRNNKKTKAGIKIEVMHEASQGGTSRTLVMSESEENLCSRKSHIINELIETERVYVEELQSIIEGYASSLDNPEMIGLIPVALQNNKEVLFGNLSEIYEFHKRIFLKELENCIENADLLGTCFLKRKEDLQIYEKYCQNKPRSEAIWRQCAESIFFQECQRRLDHKLSLDAYLLKPVQRITKYQLLLKEMLKCSKNSEGTAELEEALATVLDIIKSVNDSMHQIAITGYEGDLNDLGKLLMQGSFNVWTDHKKGHNKVKDLARFKPMQRHIFLYAKAVLFCKKREENSEGHEKSQSYSFKHILKMSSVGITENVKGDNKKFEVWYNGREEVYIIQASAVELKTLWVSEIRKVLTGQLEACREASQLHQRITESVYHAPMNSFMSRSNKTSCNSQNKAQLPSLEVSNKKNRTSSETGRQKKGPLGPDVKAKRHEIKSDPTPLGYEGWPRHMNSMETFQDFSAIPSSNDELSNSSDVDEEMTNSKGSNLFRVEGCLEVCSPSALTLQHGDLVQVEQCGDSGQWLVKEVVSKKTSWVPSNMLIPAKSDIKNICQEDNSTAYSDAGQTALASTSMKEKQNERTRSLVAEQKAVS</sequence>
<dbReference type="PANTHER" id="PTHR22826:SF201">
    <property type="entry name" value="GUANINE NUCLEOTIDE EXCHANGE FACTOR MCF2L2-RELATED"/>
    <property type="match status" value="1"/>
</dbReference>
<feature type="compositionally biased region" description="Basic and acidic residues" evidence="4">
    <location>
        <begin position="1176"/>
        <end position="1185"/>
    </location>
</feature>
<dbReference type="InterPro" id="IPR055251">
    <property type="entry name" value="SOS1_NGEF_PH"/>
</dbReference>
<feature type="domain" description="CRAL-TRIO" evidence="7">
    <location>
        <begin position="61"/>
        <end position="216"/>
    </location>
</feature>
<feature type="region of interest" description="Disordered" evidence="4">
    <location>
        <begin position="1166"/>
        <end position="1195"/>
    </location>
</feature>
<dbReference type="FunFam" id="2.30.29.30:FF:000078">
    <property type="entry name" value="Guanine nucleotide exchange factor DBS"/>
    <property type="match status" value="1"/>
</dbReference>
<organism evidence="8 9">
    <name type="scientific">Xenopus laevis</name>
    <name type="common">African clawed frog</name>
    <dbReference type="NCBI Taxonomy" id="8355"/>
    <lineage>
        <taxon>Eukaryota</taxon>
        <taxon>Metazoa</taxon>
        <taxon>Chordata</taxon>
        <taxon>Craniata</taxon>
        <taxon>Vertebrata</taxon>
        <taxon>Euteleostomi</taxon>
        <taxon>Amphibia</taxon>
        <taxon>Batrachia</taxon>
        <taxon>Anura</taxon>
        <taxon>Pipoidea</taxon>
        <taxon>Pipidae</taxon>
        <taxon>Xenopodinae</taxon>
        <taxon>Xenopus</taxon>
        <taxon>Xenopus</taxon>
    </lineage>
</organism>
<dbReference type="Gene3D" id="1.20.900.10">
    <property type="entry name" value="Dbl homology (DH) domain"/>
    <property type="match status" value="1"/>
</dbReference>
<dbReference type="InterPro" id="IPR051336">
    <property type="entry name" value="RhoGEF_Guanine_NuclExch_SF"/>
</dbReference>
<dbReference type="InterPro" id="IPR001849">
    <property type="entry name" value="PH_domain"/>
</dbReference>
<dbReference type="CDD" id="cd11857">
    <property type="entry name" value="SH3_DBS"/>
    <property type="match status" value="1"/>
</dbReference>
<dbReference type="InterPro" id="IPR001331">
    <property type="entry name" value="GDS_CDC24_CS"/>
</dbReference>
<dbReference type="Gene3D" id="2.30.29.30">
    <property type="entry name" value="Pleckstrin-homology domain (PH domain)/Phosphotyrosine-binding domain (PTB)"/>
    <property type="match status" value="1"/>
</dbReference>
<protein>
    <submittedName>
        <fullName evidence="9">Guanine nucleotide exchange factor DBS-like isoform X3</fullName>
    </submittedName>
</protein>
<evidence type="ECO:0000259" key="5">
    <source>
        <dbReference type="PROSITE" id="PS50003"/>
    </source>
</evidence>
<dbReference type="GeneID" id="108717446"/>
<dbReference type="SUPFAM" id="SSF52087">
    <property type="entry name" value="CRAL/TRIO domain"/>
    <property type="match status" value="1"/>
</dbReference>
<feature type="compositionally biased region" description="Polar residues" evidence="4">
    <location>
        <begin position="1166"/>
        <end position="1175"/>
    </location>
</feature>
<dbReference type="Pfam" id="PF23289">
    <property type="entry name" value="Spectrin_5"/>
    <property type="match status" value="1"/>
</dbReference>
<dbReference type="InterPro" id="IPR011993">
    <property type="entry name" value="PH-like_dom_sf"/>
</dbReference>
<dbReference type="SMART" id="SM00325">
    <property type="entry name" value="RhoGEF"/>
    <property type="match status" value="1"/>
</dbReference>
<dbReference type="AlphaFoldDB" id="A0A8J1KTU0"/>
<evidence type="ECO:0000259" key="7">
    <source>
        <dbReference type="PROSITE" id="PS50191"/>
    </source>
</evidence>
<dbReference type="Pfam" id="PF00621">
    <property type="entry name" value="RhoGEF"/>
    <property type="match status" value="1"/>
</dbReference>
<feature type="region of interest" description="Disordered" evidence="4">
    <location>
        <begin position="546"/>
        <end position="613"/>
    </location>
</feature>
<reference evidence="9" key="1">
    <citation type="submission" date="2025-08" db="UniProtKB">
        <authorList>
            <consortium name="RefSeq"/>
        </authorList>
    </citation>
    <scope>IDENTIFICATION</scope>
    <source>
        <strain evidence="9">J_2021</strain>
        <tissue evidence="9">Erythrocytes</tissue>
    </source>
</reference>
<dbReference type="CDD" id="cd00170">
    <property type="entry name" value="SEC14"/>
    <property type="match status" value="1"/>
</dbReference>
<dbReference type="PROSITE" id="PS50010">
    <property type="entry name" value="DH_2"/>
    <property type="match status" value="1"/>
</dbReference>
<feature type="compositionally biased region" description="Polar residues" evidence="4">
    <location>
        <begin position="990"/>
        <end position="1003"/>
    </location>
</feature>
<dbReference type="PROSITE" id="PS50003">
    <property type="entry name" value="PH_DOMAIN"/>
    <property type="match status" value="1"/>
</dbReference>
<accession>A0A8J1KTU0</accession>
<evidence type="ECO:0000256" key="4">
    <source>
        <dbReference type="SAM" id="MobiDB-lite"/>
    </source>
</evidence>
<dbReference type="InterPro" id="IPR036865">
    <property type="entry name" value="CRAL-TRIO_dom_sf"/>
</dbReference>
<dbReference type="PROSITE" id="PS00741">
    <property type="entry name" value="DH_1"/>
    <property type="match status" value="1"/>
</dbReference>
<evidence type="ECO:0000256" key="1">
    <source>
        <dbReference type="ARBA" id="ARBA00022553"/>
    </source>
</evidence>
<dbReference type="InterPro" id="IPR018159">
    <property type="entry name" value="Spectrin/alpha-actinin"/>
</dbReference>
<dbReference type="SMART" id="SM00150">
    <property type="entry name" value="SPEC"/>
    <property type="match status" value="1"/>
</dbReference>
<dbReference type="GO" id="GO:0005085">
    <property type="term" value="F:guanyl-nucleotide exchange factor activity"/>
    <property type="evidence" value="ECO:0007669"/>
    <property type="project" value="UniProtKB-KW"/>
</dbReference>
<dbReference type="InterPro" id="IPR035532">
    <property type="entry name" value="DBS_SH3"/>
</dbReference>
<gene>
    <name evidence="9" type="primary">LOC108717446</name>
</gene>
<feature type="domain" description="DH" evidence="6">
    <location>
        <begin position="645"/>
        <end position="825"/>
    </location>
</feature>
<comment type="similarity">
    <text evidence="3">Belongs to the MCF2 family.</text>
</comment>
<dbReference type="SUPFAM" id="SSF46966">
    <property type="entry name" value="Spectrin repeat"/>
    <property type="match status" value="1"/>
</dbReference>
<evidence type="ECO:0000256" key="2">
    <source>
        <dbReference type="ARBA" id="ARBA00022658"/>
    </source>
</evidence>
<keyword evidence="2" id="KW-0344">Guanine-nucleotide releasing factor</keyword>
<feature type="region of interest" description="Disordered" evidence="4">
    <location>
        <begin position="990"/>
        <end position="1050"/>
    </location>
</feature>
<dbReference type="CTD" id="108717446"/>
<name>A0A8J1KTU0_XENLA</name>
<dbReference type="InterPro" id="IPR035534">
    <property type="entry name" value="DBS_PH"/>
</dbReference>
<dbReference type="SMART" id="SM00516">
    <property type="entry name" value="SEC14"/>
    <property type="match status" value="1"/>
</dbReference>
<dbReference type="PROSITE" id="PS50191">
    <property type="entry name" value="CRAL_TRIO"/>
    <property type="match status" value="1"/>
</dbReference>
<dbReference type="InterPro" id="IPR056466">
    <property type="entry name" value="Spectrin_DBS"/>
</dbReference>
<dbReference type="InterPro" id="IPR001251">
    <property type="entry name" value="CRAL-TRIO_dom"/>
</dbReference>
<dbReference type="Gene3D" id="3.40.525.10">
    <property type="entry name" value="CRAL-TRIO lipid binding domain"/>
    <property type="match status" value="1"/>
</dbReference>
<dbReference type="Pfam" id="PF13716">
    <property type="entry name" value="CRAL_TRIO_2"/>
    <property type="match status" value="1"/>
</dbReference>
<dbReference type="InterPro" id="IPR036028">
    <property type="entry name" value="SH3-like_dom_sf"/>
</dbReference>
<dbReference type="InterPro" id="IPR000219">
    <property type="entry name" value="DH_dom"/>
</dbReference>
<dbReference type="GO" id="GO:0035556">
    <property type="term" value="P:intracellular signal transduction"/>
    <property type="evidence" value="ECO:0007669"/>
    <property type="project" value="InterPro"/>
</dbReference>
<dbReference type="CDD" id="cd00160">
    <property type="entry name" value="RhoGEF"/>
    <property type="match status" value="1"/>
</dbReference>
<dbReference type="SUPFAM" id="SSF48065">
    <property type="entry name" value="DBL homology domain (DH-domain)"/>
    <property type="match status" value="1"/>
</dbReference>
<evidence type="ECO:0000313" key="9">
    <source>
        <dbReference type="RefSeq" id="XP_041420732.1"/>
    </source>
</evidence>
<dbReference type="SMART" id="SM00233">
    <property type="entry name" value="PH"/>
    <property type="match status" value="1"/>
</dbReference>
<dbReference type="InterPro" id="IPR035899">
    <property type="entry name" value="DBL_dom_sf"/>
</dbReference>
<feature type="domain" description="PH" evidence="5">
    <location>
        <begin position="843"/>
        <end position="959"/>
    </location>
</feature>
<dbReference type="PANTHER" id="PTHR22826">
    <property type="entry name" value="RHO GUANINE EXCHANGE FACTOR-RELATED"/>
    <property type="match status" value="1"/>
</dbReference>
<dbReference type="SUPFAM" id="SSF50044">
    <property type="entry name" value="SH3-domain"/>
    <property type="match status" value="1"/>
</dbReference>